<dbReference type="RefSeq" id="WP_421757321.1">
    <property type="nucleotide sequence ID" value="NZ_CACRTV010000087.1"/>
</dbReference>
<evidence type="ECO:0000313" key="2">
    <source>
        <dbReference type="EMBL" id="VYU65822.1"/>
    </source>
</evidence>
<reference evidence="2" key="1">
    <citation type="submission" date="2019-11" db="EMBL/GenBank/DDBJ databases">
        <authorList>
            <person name="Feng L."/>
        </authorList>
    </citation>
    <scope>NUCLEOTIDE SEQUENCE</scope>
    <source>
        <strain evidence="2">CParaputrificumLFYP93</strain>
    </source>
</reference>
<accession>A0A6N3GNR7</accession>
<feature type="domain" description="DUF2726" evidence="1">
    <location>
        <begin position="21"/>
        <end position="64"/>
    </location>
</feature>
<dbReference type="Pfam" id="PF10881">
    <property type="entry name" value="DUF2726"/>
    <property type="match status" value="1"/>
</dbReference>
<name>A0A6N3GNR7_9CLOT</name>
<dbReference type="InterPro" id="IPR024402">
    <property type="entry name" value="DUF2726"/>
</dbReference>
<gene>
    <name evidence="2" type="ORF">CPLFYP93_03202</name>
</gene>
<protein>
    <recommendedName>
        <fullName evidence="1">DUF2726 domain-containing protein</fullName>
    </recommendedName>
</protein>
<proteinExistence type="predicted"/>
<organism evidence="2">
    <name type="scientific">Clostridium paraputrificum</name>
    <dbReference type="NCBI Taxonomy" id="29363"/>
    <lineage>
        <taxon>Bacteria</taxon>
        <taxon>Bacillati</taxon>
        <taxon>Bacillota</taxon>
        <taxon>Clostridia</taxon>
        <taxon>Eubacteriales</taxon>
        <taxon>Clostridiaceae</taxon>
        <taxon>Clostridium</taxon>
    </lineage>
</organism>
<sequence>MKNNIDFFNNDREKSYVGNINTHVDFILFNKLDKAPVLVIEVDGFKYHDENETQLERDKIKNGLSLGIGNIMD</sequence>
<dbReference type="EMBL" id="CACRTV010000087">
    <property type="protein sequence ID" value="VYU65822.1"/>
    <property type="molecule type" value="Genomic_DNA"/>
</dbReference>
<dbReference type="AlphaFoldDB" id="A0A6N3GNR7"/>
<evidence type="ECO:0000259" key="1">
    <source>
        <dbReference type="Pfam" id="PF10881"/>
    </source>
</evidence>